<keyword evidence="1" id="KW-0812">Transmembrane</keyword>
<evidence type="ECO:0000313" key="2">
    <source>
        <dbReference type="EMBL" id="MCP1673239.1"/>
    </source>
</evidence>
<proteinExistence type="predicted"/>
<feature type="transmembrane region" description="Helical" evidence="1">
    <location>
        <begin position="107"/>
        <end position="126"/>
    </location>
</feature>
<gene>
    <name evidence="2" type="ORF">J2T57_000331</name>
</gene>
<reference evidence="2" key="1">
    <citation type="submission" date="2022-03" db="EMBL/GenBank/DDBJ databases">
        <title>Genomic Encyclopedia of Type Strains, Phase III (KMG-III): the genomes of soil and plant-associated and newly described type strains.</title>
        <authorList>
            <person name="Whitman W."/>
        </authorList>
    </citation>
    <scope>NUCLEOTIDE SEQUENCE</scope>
    <source>
        <strain evidence="2">ANL 6-2</strain>
    </source>
</reference>
<protein>
    <submittedName>
        <fullName evidence="2">Inner membrane protein</fullName>
    </submittedName>
</protein>
<comment type="caution">
    <text evidence="2">The sequence shown here is derived from an EMBL/GenBank/DDBJ whole genome shotgun (WGS) entry which is preliminary data.</text>
</comment>
<dbReference type="PANTHER" id="PTHR40031:SF1">
    <property type="entry name" value="MEMBRANE-BOUND METAL-DEPENDENT HYDROLASE"/>
    <property type="match status" value="1"/>
</dbReference>
<sequence>MRERTVVGFLAGAAPDLDFLVNLAGPVAYLEQHRGPTHSLLLTPLWALVLALGFSLIRKRRFHWSAYFGVCLLALCIHIVGDLITSYGTQILAPLSNWSPGWNTTFIIDPYLSGILLVGFLLSLYWRPRTSAALTLAAATALVGYQATQNRAAMDIARAYADDAGLAVERIAVYPQPFSPWNWKLAISEAEAHHLARISLRRSSPWPDPGEDAAWWRQILASYQPVQAPVWTRHSQFGSGREDALAREVWSHEAFDFYRWFADLPALRTVDDHPERGTCVWFGDLRFQLEGLTPPFVFGMCRRLVDEDWTLYRMRGGNPVEI</sequence>
<dbReference type="Pfam" id="PF04307">
    <property type="entry name" value="YdjM"/>
    <property type="match status" value="1"/>
</dbReference>
<feature type="transmembrane region" description="Helical" evidence="1">
    <location>
        <begin position="64"/>
        <end position="87"/>
    </location>
</feature>
<feature type="transmembrane region" description="Helical" evidence="1">
    <location>
        <begin position="39"/>
        <end position="57"/>
    </location>
</feature>
<accession>A0AAE3G0N3</accession>
<organism evidence="2 3">
    <name type="scientific">Natronocella acetinitrilica</name>
    <dbReference type="NCBI Taxonomy" id="414046"/>
    <lineage>
        <taxon>Bacteria</taxon>
        <taxon>Pseudomonadati</taxon>
        <taxon>Pseudomonadota</taxon>
        <taxon>Gammaproteobacteria</taxon>
        <taxon>Chromatiales</taxon>
        <taxon>Ectothiorhodospiraceae</taxon>
        <taxon>Natronocella</taxon>
    </lineage>
</organism>
<evidence type="ECO:0000313" key="3">
    <source>
        <dbReference type="Proteomes" id="UP001205843"/>
    </source>
</evidence>
<evidence type="ECO:0000256" key="1">
    <source>
        <dbReference type="SAM" id="Phobius"/>
    </source>
</evidence>
<keyword evidence="1" id="KW-1133">Transmembrane helix</keyword>
<dbReference type="Proteomes" id="UP001205843">
    <property type="component" value="Unassembled WGS sequence"/>
</dbReference>
<dbReference type="AlphaFoldDB" id="A0AAE3G0N3"/>
<dbReference type="InterPro" id="IPR053170">
    <property type="entry name" value="Transcription_regulator"/>
</dbReference>
<keyword evidence="3" id="KW-1185">Reference proteome</keyword>
<dbReference type="InterPro" id="IPR007404">
    <property type="entry name" value="YdjM-like"/>
</dbReference>
<name>A0AAE3G0N3_9GAMM</name>
<dbReference type="EMBL" id="JALJXV010000001">
    <property type="protein sequence ID" value="MCP1673239.1"/>
    <property type="molecule type" value="Genomic_DNA"/>
</dbReference>
<dbReference type="PANTHER" id="PTHR40031">
    <property type="entry name" value="HYPOTHETICAL MEMBRANE SPANNING PROTEIN"/>
    <property type="match status" value="1"/>
</dbReference>
<keyword evidence="1" id="KW-0472">Membrane</keyword>